<proteinExistence type="predicted"/>
<dbReference type="Proteomes" id="UP000239757">
    <property type="component" value="Unassembled WGS sequence"/>
</dbReference>
<gene>
    <name evidence="2" type="ORF">GOBAR_AA10099</name>
</gene>
<accession>A0A2P5Y4N0</accession>
<feature type="region of interest" description="Disordered" evidence="1">
    <location>
        <begin position="87"/>
        <end position="110"/>
    </location>
</feature>
<dbReference type="EMBL" id="KZ663713">
    <property type="protein sequence ID" value="PPS10516.1"/>
    <property type="molecule type" value="Genomic_DNA"/>
</dbReference>
<dbReference type="AlphaFoldDB" id="A0A2P5Y4N0"/>
<sequence length="110" mass="12852">MGSLVKELADGDHHSWVVDDRLALQGHPERLGKTWQRQVKERLGQGISDRSPINQNQRSWVVDDRLALQGHPERLGKTWQRQVKERLGQGISDRSPINQNQRRFQERRKA</sequence>
<evidence type="ECO:0000256" key="1">
    <source>
        <dbReference type="SAM" id="MobiDB-lite"/>
    </source>
</evidence>
<name>A0A2P5Y4N0_GOSBA</name>
<reference evidence="2 3" key="1">
    <citation type="submission" date="2015-01" db="EMBL/GenBank/DDBJ databases">
        <title>Genome of allotetraploid Gossypium barbadense reveals genomic plasticity and fiber elongation in cotton evolution.</title>
        <authorList>
            <person name="Chen X."/>
            <person name="Liu X."/>
            <person name="Zhao B."/>
            <person name="Zheng H."/>
            <person name="Hu Y."/>
            <person name="Lu G."/>
            <person name="Yang C."/>
            <person name="Chen J."/>
            <person name="Shan C."/>
            <person name="Zhang L."/>
            <person name="Zhou Y."/>
            <person name="Wang L."/>
            <person name="Guo W."/>
            <person name="Bai Y."/>
            <person name="Ruan J."/>
            <person name="Shangguan X."/>
            <person name="Mao Y."/>
            <person name="Jiang J."/>
            <person name="Zhu Y."/>
            <person name="Lei J."/>
            <person name="Kang H."/>
            <person name="Chen S."/>
            <person name="He X."/>
            <person name="Wang R."/>
            <person name="Wang Y."/>
            <person name="Chen J."/>
            <person name="Wang L."/>
            <person name="Yu S."/>
            <person name="Wang B."/>
            <person name="Wei J."/>
            <person name="Song S."/>
            <person name="Lu X."/>
            <person name="Gao Z."/>
            <person name="Gu W."/>
            <person name="Deng X."/>
            <person name="Ma D."/>
            <person name="Wang S."/>
            <person name="Liang W."/>
            <person name="Fang L."/>
            <person name="Cai C."/>
            <person name="Zhu X."/>
            <person name="Zhou B."/>
            <person name="Zhang Y."/>
            <person name="Chen Z."/>
            <person name="Xu S."/>
            <person name="Zhu R."/>
            <person name="Wang S."/>
            <person name="Zhang T."/>
            <person name="Zhao G."/>
        </authorList>
    </citation>
    <scope>NUCLEOTIDE SEQUENCE [LARGE SCALE GENOMIC DNA]</scope>
    <source>
        <strain evidence="3">cv. Xinhai21</strain>
        <tissue evidence="2">Leaf</tissue>
    </source>
</reference>
<organism evidence="2 3">
    <name type="scientific">Gossypium barbadense</name>
    <name type="common">Sea Island cotton</name>
    <name type="synonym">Hibiscus barbadensis</name>
    <dbReference type="NCBI Taxonomy" id="3634"/>
    <lineage>
        <taxon>Eukaryota</taxon>
        <taxon>Viridiplantae</taxon>
        <taxon>Streptophyta</taxon>
        <taxon>Embryophyta</taxon>
        <taxon>Tracheophyta</taxon>
        <taxon>Spermatophyta</taxon>
        <taxon>Magnoliopsida</taxon>
        <taxon>eudicotyledons</taxon>
        <taxon>Gunneridae</taxon>
        <taxon>Pentapetalae</taxon>
        <taxon>rosids</taxon>
        <taxon>malvids</taxon>
        <taxon>Malvales</taxon>
        <taxon>Malvaceae</taxon>
        <taxon>Malvoideae</taxon>
        <taxon>Gossypium</taxon>
    </lineage>
</organism>
<protein>
    <submittedName>
        <fullName evidence="2">Uncharacterized protein</fullName>
    </submittedName>
</protein>
<evidence type="ECO:0000313" key="2">
    <source>
        <dbReference type="EMBL" id="PPS10516.1"/>
    </source>
</evidence>
<evidence type="ECO:0000313" key="3">
    <source>
        <dbReference type="Proteomes" id="UP000239757"/>
    </source>
</evidence>